<comment type="caution">
    <text evidence="2">The sequence shown here is derived from an EMBL/GenBank/DDBJ whole genome shotgun (WGS) entry which is preliminary data.</text>
</comment>
<keyword evidence="3" id="KW-1185">Reference proteome</keyword>
<proteinExistence type="predicted"/>
<evidence type="ECO:0000313" key="3">
    <source>
        <dbReference type="Proteomes" id="UP001642484"/>
    </source>
</evidence>
<accession>A0ABP0H6I5</accession>
<dbReference type="PANTHER" id="PTHR45527:SF1">
    <property type="entry name" value="FATTY ACID SYNTHASE"/>
    <property type="match status" value="1"/>
</dbReference>
<protein>
    <recommendedName>
        <fullName evidence="1">Condensation domain-containing protein</fullName>
    </recommendedName>
</protein>
<dbReference type="InterPro" id="IPR023213">
    <property type="entry name" value="CAT-like_dom_sf"/>
</dbReference>
<dbReference type="Gene3D" id="3.30.559.10">
    <property type="entry name" value="Chloramphenicol acetyltransferase-like domain"/>
    <property type="match status" value="1"/>
</dbReference>
<dbReference type="SUPFAM" id="SSF52777">
    <property type="entry name" value="CoA-dependent acyltransferases"/>
    <property type="match status" value="1"/>
</dbReference>
<dbReference type="Gene3D" id="3.30.559.30">
    <property type="entry name" value="Nonribosomal peptide synthetase, condensation domain"/>
    <property type="match status" value="1"/>
</dbReference>
<evidence type="ECO:0000259" key="1">
    <source>
        <dbReference type="Pfam" id="PF00668"/>
    </source>
</evidence>
<dbReference type="EMBL" id="CAXAMN010000004">
    <property type="protein sequence ID" value="CAK8985827.1"/>
    <property type="molecule type" value="Genomic_DNA"/>
</dbReference>
<dbReference type="InterPro" id="IPR001242">
    <property type="entry name" value="Condensation_dom"/>
</dbReference>
<evidence type="ECO:0000313" key="2">
    <source>
        <dbReference type="EMBL" id="CAK8985827.1"/>
    </source>
</evidence>
<feature type="domain" description="Condensation" evidence="1">
    <location>
        <begin position="5"/>
        <end position="270"/>
    </location>
</feature>
<sequence>MADLRLYVNVHHVAFDGGSLRYFQRDLWAFYEVRSCGAAAGFARKRDDLALPPLPSLLASSLSRQQRQQRGSESGAQLVVMMERLKGCTFQLQLPRAAPGRGAPQRWTSFAPAEPVRRLAQQEGVTEFTVLLAAYGALLGRCCQQKDLVIGIPVSRRHSYDGTEQMVGCFVNTSLVRVCLTEQHHALSFRSILGQVQKQLLAALQTSHVPFQKLLQELRPEGTSELQTMFDVHEEAFQPEVARGVVSQPWSLTHLDVKQDAKFELSLDLVRSRRFDGYKALWELRDGCGEWLAAQWAELLTELHVELKPWTWLAPSERRQLHEGCVGSSVPLPQLAVHQLILQQAKRTPKSCAVQMQAGRCLSFEMLVAASARVASKLTDFARRRVGLMMEKACGERMYFSR</sequence>
<dbReference type="SUPFAM" id="SSF56801">
    <property type="entry name" value="Acetyl-CoA synthetase-like"/>
    <property type="match status" value="1"/>
</dbReference>
<gene>
    <name evidence="2" type="ORF">CCMP2556_LOCUS292</name>
</gene>
<name>A0ABP0H6I5_9DINO</name>
<dbReference type="Pfam" id="PF00668">
    <property type="entry name" value="Condensation"/>
    <property type="match status" value="1"/>
</dbReference>
<organism evidence="2 3">
    <name type="scientific">Durusdinium trenchii</name>
    <dbReference type="NCBI Taxonomy" id="1381693"/>
    <lineage>
        <taxon>Eukaryota</taxon>
        <taxon>Sar</taxon>
        <taxon>Alveolata</taxon>
        <taxon>Dinophyceae</taxon>
        <taxon>Suessiales</taxon>
        <taxon>Symbiodiniaceae</taxon>
        <taxon>Durusdinium</taxon>
    </lineage>
</organism>
<reference evidence="2 3" key="1">
    <citation type="submission" date="2024-02" db="EMBL/GenBank/DDBJ databases">
        <authorList>
            <person name="Chen Y."/>
            <person name="Shah S."/>
            <person name="Dougan E. K."/>
            <person name="Thang M."/>
            <person name="Chan C."/>
        </authorList>
    </citation>
    <scope>NUCLEOTIDE SEQUENCE [LARGE SCALE GENOMIC DNA]</scope>
</reference>
<dbReference type="PANTHER" id="PTHR45527">
    <property type="entry name" value="NONRIBOSOMAL PEPTIDE SYNTHETASE"/>
    <property type="match status" value="1"/>
</dbReference>
<dbReference type="Proteomes" id="UP001642484">
    <property type="component" value="Unassembled WGS sequence"/>
</dbReference>